<proteinExistence type="predicted"/>
<evidence type="ECO:0000313" key="6">
    <source>
        <dbReference type="Proteomes" id="UP000198939"/>
    </source>
</evidence>
<dbReference type="Proteomes" id="UP000198939">
    <property type="component" value="Unassembled WGS sequence"/>
</dbReference>
<dbReference type="AlphaFoldDB" id="A0A1H8DCW3"/>
<dbReference type="Pfam" id="PF13550">
    <property type="entry name" value="Phage-tail_3"/>
    <property type="match status" value="1"/>
</dbReference>
<evidence type="ECO:0000313" key="3">
    <source>
        <dbReference type="EMBL" id="SEH51339.1"/>
    </source>
</evidence>
<dbReference type="InterPro" id="IPR032876">
    <property type="entry name" value="J_dom"/>
</dbReference>
<dbReference type="EMBL" id="FNXB01000004">
    <property type="protein sequence ID" value="SEH51339.1"/>
    <property type="molecule type" value="Genomic_DNA"/>
</dbReference>
<keyword evidence="1" id="KW-0732">Signal</keyword>
<organism evidence="3 5">
    <name type="scientific">Rhizobium tibeticum</name>
    <dbReference type="NCBI Taxonomy" id="501024"/>
    <lineage>
        <taxon>Bacteria</taxon>
        <taxon>Pseudomonadati</taxon>
        <taxon>Pseudomonadota</taxon>
        <taxon>Alphaproteobacteria</taxon>
        <taxon>Hyphomicrobiales</taxon>
        <taxon>Rhizobiaceae</taxon>
        <taxon>Rhizobium/Agrobacterium group</taxon>
        <taxon>Rhizobium</taxon>
    </lineage>
</organism>
<dbReference type="EMBL" id="FOCV01000002">
    <property type="protein sequence ID" value="SEN05122.1"/>
    <property type="molecule type" value="Genomic_DNA"/>
</dbReference>
<feature type="domain" description="Tip attachment protein J" evidence="2">
    <location>
        <begin position="330"/>
        <end position="491"/>
    </location>
</feature>
<name>A0A1H8DCW3_9HYPH</name>
<feature type="chain" id="PRO_5030029438" evidence="1">
    <location>
        <begin position="23"/>
        <end position="848"/>
    </location>
</feature>
<evidence type="ECO:0000256" key="1">
    <source>
        <dbReference type="SAM" id="SignalP"/>
    </source>
</evidence>
<dbReference type="RefSeq" id="WP_072371162.1">
    <property type="nucleotide sequence ID" value="NZ_FNXB01000004.1"/>
</dbReference>
<reference evidence="3" key="3">
    <citation type="submission" date="2016-10" db="EMBL/GenBank/DDBJ databases">
        <authorList>
            <person name="de Groot N.N."/>
        </authorList>
    </citation>
    <scope>NUCLEOTIDE SEQUENCE [LARGE SCALE GENOMIC DNA]</scope>
    <source>
        <strain evidence="3">CCBAU85039</strain>
    </source>
</reference>
<evidence type="ECO:0000313" key="5">
    <source>
        <dbReference type="Proteomes" id="UP000183063"/>
    </source>
</evidence>
<reference evidence="5" key="1">
    <citation type="submission" date="2016-10" db="EMBL/GenBank/DDBJ databases">
        <authorList>
            <person name="Wibberg D."/>
        </authorList>
    </citation>
    <scope>NUCLEOTIDE SEQUENCE [LARGE SCALE GENOMIC DNA]</scope>
</reference>
<feature type="signal peptide" evidence="1">
    <location>
        <begin position="1"/>
        <end position="22"/>
    </location>
</feature>
<evidence type="ECO:0000259" key="2">
    <source>
        <dbReference type="Pfam" id="PF13550"/>
    </source>
</evidence>
<reference evidence="4 6" key="2">
    <citation type="submission" date="2016-10" db="EMBL/GenBank/DDBJ databases">
        <authorList>
            <person name="Varghese N."/>
            <person name="Submissions S."/>
        </authorList>
    </citation>
    <scope>NUCLEOTIDE SEQUENCE [LARGE SCALE GENOMIC DNA]</scope>
    <source>
        <strain evidence="4 6">CGMCC 1.7071</strain>
    </source>
</reference>
<dbReference type="STRING" id="501024.RTCCBAU85039_0832"/>
<dbReference type="OrthoDB" id="7822067at2"/>
<evidence type="ECO:0000313" key="4">
    <source>
        <dbReference type="EMBL" id="SEN05122.1"/>
    </source>
</evidence>
<keyword evidence="6" id="KW-1185">Reference proteome</keyword>
<protein>
    <submittedName>
        <fullName evidence="4">Phage tail protein</fullName>
    </submittedName>
</protein>
<dbReference type="Proteomes" id="UP000183063">
    <property type="component" value="Unassembled WGS sequence"/>
</dbReference>
<gene>
    <name evidence="3" type="ORF">RTCCBAU85039_0832</name>
    <name evidence="4" type="ORF">SAMN05216228_100211</name>
</gene>
<sequence>MKFSKWLLASTAFFAAATPVHAEPVTIALFGAAFAATIPGQIVSLALFGAVNYGLSLVSKALKKNGDDATRDPGTSLTVQMGDDQPVSFTGGSTATAGKRKYSGTWGNDGKTPNAYLVDVIELGNMPTSGTPGVWVNDDRVTVLWAEPEPGGLGFPVLEYRRGGTDYLWIRFADGTQTVADPYLRDKFGLHPERPFTSTMIGRGCPYAVMTARYNRDIYINGAPSFLFETGSVRFYDVRKDSTNGGSGAHRWADPATWEPSNNNAVLIYNIIRGVYYGDEWVYGGQDLPAFRLPSSNWIAAANECDALVNLSAGGTEKAYRAGYEFRGNERPIEAIDKLRKGCNGRLAEVGGIFKLLVGAPGAAVYSFTDDDILVTEGQTFTPFPTLVDTVNAVEATYPEPAAKWATKDAPARYSDVMEIEDDDNRLPAGIAFETSPYANQVQRLMLAAVQDARRFRTHQFHLPPDAYALEPNDVVAWTSDRNGYENKKFLVTSIVGARTFNQLVTFKEIDPSDYDWDTDFELPTSDGWIGTITPPPQPMYGWQVEPDVLKDAAGDPWRPTIRVSASPDQDDVEFVWVQVRLAADLSIVFDSSSTRYGSPFSWLLNANFKGNTDYQARGKFIPFSNRETEWSEWLPVTTPYVAASELIADLAHIGQDVKEVFKDLYDTMSRTESLLVQIQQNYQITSSVSQSIGRKLEVSGASFSEQVLVLSSDVVNIAEQTTELSAQLGENFANGLIKFEASADPEGALAQVAILVRAGDGDSFLNSGLYIRVVNDAGTLTSEIALDAQRVVFIDGSDPSNKTPAIVFEGGTAKLAVADIGSVRTADISLGNGKVQINATGITVKSG</sequence>
<accession>A0A1H8DCW3</accession>